<dbReference type="CDD" id="cd01083">
    <property type="entry name" value="GAG_Lyase"/>
    <property type="match status" value="1"/>
</dbReference>
<dbReference type="InterPro" id="IPR012970">
    <property type="entry name" value="Lyase_8_alpha_N"/>
</dbReference>
<dbReference type="GO" id="GO:0005576">
    <property type="term" value="C:extracellular region"/>
    <property type="evidence" value="ECO:0007669"/>
    <property type="project" value="UniProtKB-SubCell"/>
</dbReference>
<sequence>MRSPDFHSLTPFTSLNAHPLSRRRLVQLGIGAGTALALPALAANSAAAATDPYAALRSTWVSMMTGGVTSTSGSAYTAAVAGINAQTQAWLASIQTGSGITALWSDLPLGSVSANISTTFSRLKSLATAYVIPGTNYTGSSSLASTILAGLDFMAAGAYSPSTTPYDNWWDWQIGSSQILEDTAILMYAQLSASRIAAYCACIDAFVPDPTKQMIVSGGSTTSTGANRLDMCRAVIVRGALGEDSTAIGTGVSGLIPELSLVMCGDGLYADGSFTQHGGVAYTGTYGAIYFGDIAAMVQLLAGSSWAIPAADLSPVITGVSAGYAPLVYNGLMLDAVRGRAISRYNEPDASDGFSAALTLLDWAAAVAAADPSQAAQWRSTAKGWLQRNTVYGVSATRQSIVNTTTGATVTVSAAGVAGIALAESVLGDSSVTAAAEPTAHQQFPNMARAVHRRPGWAYAVSMCSDEIQRYEVINGENLHGWYTGDGMGYLYLDTDVAQFNDAYWDTVEMYQLPGVTADAGTLANSAGATTKPSTTWVGGSVLAGSYGAVGMRLQAYSTNLTAVKSWFCLDSQVVCLGAGITSTSGNNVLTTVENRNLHTVGNNSLYVNGTQQSIGAGWSSTVSAVHSACITGVAGYCFLWPAGANNVEFALTNQTGNWLDVNSGAPTTLADDTRPYLSIAFNHGANPSAATYSYVILPGATEAQTAAYAASPSVTVVANTATVQAISDTALGVTMANFYAAATAGPITVNAPASVSTQTSGSDLTIAVSDPTWTSATIQVTVAASGYSGIVSADPSVTVLSSANGSISLLVETGGSRGATHQVTLSTSGAALTPATATLLAPTDDTYVRGGSYATDNFGTTNTMVIKNSTGDYDRVALLKFSTSTVTGTVQRAILWLNGNTEDSGGSQTPITAYELGSSSWSESTVTYNTTPALTTALGTGSLSNTYDWVGLDVTAAVSAAGTAGVALGVSEQSAGLAAVVYSKEEGSGKGPVLEIITD</sequence>
<dbReference type="InterPro" id="IPR011013">
    <property type="entry name" value="Gal_mutarotase_sf_dom"/>
</dbReference>
<keyword evidence="3" id="KW-0964">Secreted</keyword>
<comment type="caution">
    <text evidence="12">The sequence shown here is derived from an EMBL/GenBank/DDBJ whole genome shotgun (WGS) entry which is preliminary data.</text>
</comment>
<dbReference type="InterPro" id="IPR011071">
    <property type="entry name" value="Lyase_8-like_C"/>
</dbReference>
<dbReference type="InterPro" id="IPR055372">
    <property type="entry name" value="CBM96"/>
</dbReference>
<feature type="chain" id="PRO_5038649473" evidence="7">
    <location>
        <begin position="43"/>
        <end position="1000"/>
    </location>
</feature>
<dbReference type="SUPFAM" id="SSF74650">
    <property type="entry name" value="Galactose mutarotase-like"/>
    <property type="match status" value="1"/>
</dbReference>
<dbReference type="Proteomes" id="UP000675781">
    <property type="component" value="Unassembled WGS sequence"/>
</dbReference>
<dbReference type="PANTHER" id="PTHR38481:SF1">
    <property type="entry name" value="HYALURONATE LYASE"/>
    <property type="match status" value="1"/>
</dbReference>
<dbReference type="PANTHER" id="PTHR38481">
    <property type="entry name" value="HYALURONATE LYASE"/>
    <property type="match status" value="1"/>
</dbReference>
<dbReference type="InterPro" id="IPR003159">
    <property type="entry name" value="Lyase_8_central_dom"/>
</dbReference>
<dbReference type="EMBL" id="JAGSOG010000172">
    <property type="protein sequence ID" value="MBR7836954.1"/>
    <property type="molecule type" value="Genomic_DNA"/>
</dbReference>
<dbReference type="Gene3D" id="2.70.98.10">
    <property type="match status" value="1"/>
</dbReference>
<keyword evidence="13" id="KW-1185">Reference proteome</keyword>
<evidence type="ECO:0000256" key="4">
    <source>
        <dbReference type="ARBA" id="ARBA00022729"/>
    </source>
</evidence>
<evidence type="ECO:0000313" key="12">
    <source>
        <dbReference type="EMBL" id="MBR7836954.1"/>
    </source>
</evidence>
<evidence type="ECO:0000256" key="2">
    <source>
        <dbReference type="ARBA" id="ARBA00006699"/>
    </source>
</evidence>
<feature type="domain" description="Polysaccharide lyase 8 N-terminal alpha-helical" evidence="10">
    <location>
        <begin position="60"/>
        <end position="383"/>
    </location>
</feature>
<evidence type="ECO:0000259" key="9">
    <source>
        <dbReference type="Pfam" id="PF02884"/>
    </source>
</evidence>
<evidence type="ECO:0000256" key="3">
    <source>
        <dbReference type="ARBA" id="ARBA00022525"/>
    </source>
</evidence>
<feature type="signal peptide" evidence="7">
    <location>
        <begin position="1"/>
        <end position="42"/>
    </location>
</feature>
<dbReference type="Gene3D" id="1.50.10.100">
    <property type="entry name" value="Chondroitin AC/alginate lyase"/>
    <property type="match status" value="1"/>
</dbReference>
<evidence type="ECO:0000256" key="7">
    <source>
        <dbReference type="SAM" id="SignalP"/>
    </source>
</evidence>
<protein>
    <submittedName>
        <fullName evidence="12">Polysaccharide lyase 8 family protein</fullName>
    </submittedName>
</protein>
<dbReference type="Pfam" id="PF02278">
    <property type="entry name" value="Lyase_8"/>
    <property type="match status" value="1"/>
</dbReference>
<dbReference type="GO" id="GO:0030246">
    <property type="term" value="F:carbohydrate binding"/>
    <property type="evidence" value="ECO:0007669"/>
    <property type="project" value="InterPro"/>
</dbReference>
<dbReference type="GO" id="GO:0005975">
    <property type="term" value="P:carbohydrate metabolic process"/>
    <property type="evidence" value="ECO:0007669"/>
    <property type="project" value="InterPro"/>
</dbReference>
<organism evidence="12 13">
    <name type="scientific">Actinospica durhamensis</name>
    <dbReference type="NCBI Taxonomy" id="1508375"/>
    <lineage>
        <taxon>Bacteria</taxon>
        <taxon>Bacillati</taxon>
        <taxon>Actinomycetota</taxon>
        <taxon>Actinomycetes</taxon>
        <taxon>Catenulisporales</taxon>
        <taxon>Actinospicaceae</taxon>
        <taxon>Actinospica</taxon>
    </lineage>
</organism>
<dbReference type="NCBIfam" id="NF033679">
    <property type="entry name" value="DNRLRE_dom"/>
    <property type="match status" value="1"/>
</dbReference>
<dbReference type="SUPFAM" id="SSF48230">
    <property type="entry name" value="Chondroitin AC/alginate lyase"/>
    <property type="match status" value="1"/>
</dbReference>
<reference evidence="12" key="1">
    <citation type="submission" date="2021-04" db="EMBL/GenBank/DDBJ databases">
        <title>Genome based classification of Actinospica acidithermotolerans sp. nov., an actinobacterium isolated from an Indonesian hot spring.</title>
        <authorList>
            <person name="Kusuma A.B."/>
            <person name="Putra K.E."/>
            <person name="Nafisah S."/>
            <person name="Loh J."/>
            <person name="Nouioui I."/>
            <person name="Goodfellow M."/>
        </authorList>
    </citation>
    <scope>NUCLEOTIDE SEQUENCE</scope>
    <source>
        <strain evidence="12">CSCA 57</strain>
    </source>
</reference>
<dbReference type="AlphaFoldDB" id="A0A941IR42"/>
<proteinExistence type="inferred from homology"/>
<gene>
    <name evidence="12" type="ORF">KDL01_26995</name>
</gene>
<dbReference type="InterPro" id="IPR008929">
    <property type="entry name" value="Chondroitin_lyas"/>
</dbReference>
<dbReference type="InterPro" id="IPR038970">
    <property type="entry name" value="Lyase_8"/>
</dbReference>
<feature type="domain" description="Carbohydrate-binding module family 96" evidence="11">
    <location>
        <begin position="840"/>
        <end position="998"/>
    </location>
</feature>
<comment type="subcellular location">
    <subcellularLocation>
        <location evidence="1">Secreted</location>
    </subcellularLocation>
</comment>
<dbReference type="Pfam" id="PF24517">
    <property type="entry name" value="CBM96"/>
    <property type="match status" value="1"/>
</dbReference>
<keyword evidence="4 7" id="KW-0732">Signal</keyword>
<evidence type="ECO:0000313" key="13">
    <source>
        <dbReference type="Proteomes" id="UP000675781"/>
    </source>
</evidence>
<dbReference type="InterPro" id="IPR006311">
    <property type="entry name" value="TAT_signal"/>
</dbReference>
<feature type="domain" description="Polysaccharide lyase family 8 central" evidence="8">
    <location>
        <begin position="441"/>
        <end position="701"/>
    </location>
</feature>
<evidence type="ECO:0000256" key="6">
    <source>
        <dbReference type="PIRSR" id="PIRSR638970-1"/>
    </source>
</evidence>
<name>A0A941IR42_9ACTN</name>
<feature type="active site" evidence="6">
    <location>
        <position position="340"/>
    </location>
</feature>
<evidence type="ECO:0000259" key="8">
    <source>
        <dbReference type="Pfam" id="PF02278"/>
    </source>
</evidence>
<comment type="similarity">
    <text evidence="2">Belongs to the polysaccharide lyase 8 family.</text>
</comment>
<feature type="active site" evidence="6">
    <location>
        <position position="286"/>
    </location>
</feature>
<evidence type="ECO:0000259" key="11">
    <source>
        <dbReference type="Pfam" id="PF24517"/>
    </source>
</evidence>
<evidence type="ECO:0000256" key="5">
    <source>
        <dbReference type="ARBA" id="ARBA00023239"/>
    </source>
</evidence>
<dbReference type="InterPro" id="IPR014718">
    <property type="entry name" value="GH-type_carb-bd"/>
</dbReference>
<accession>A0A941IR42</accession>
<dbReference type="InterPro" id="IPR004103">
    <property type="entry name" value="Lyase_8_C"/>
</dbReference>
<evidence type="ECO:0000256" key="1">
    <source>
        <dbReference type="ARBA" id="ARBA00004613"/>
    </source>
</evidence>
<dbReference type="Pfam" id="PF08124">
    <property type="entry name" value="Lyase_8_N"/>
    <property type="match status" value="1"/>
</dbReference>
<dbReference type="GO" id="GO:0016837">
    <property type="term" value="F:carbon-oxygen lyase activity, acting on polysaccharides"/>
    <property type="evidence" value="ECO:0007669"/>
    <property type="project" value="UniProtKB-ARBA"/>
</dbReference>
<feature type="domain" description="Polysaccharide lyase family 8 C-terminal" evidence="9">
    <location>
        <begin position="716"/>
        <end position="780"/>
    </location>
</feature>
<dbReference type="SUPFAM" id="SSF49863">
    <property type="entry name" value="Hyaluronate lyase-like, C-terminal domain"/>
    <property type="match status" value="1"/>
</dbReference>
<dbReference type="Pfam" id="PF02884">
    <property type="entry name" value="Lyase_8_C"/>
    <property type="match status" value="1"/>
</dbReference>
<dbReference type="Gene3D" id="2.60.220.10">
    <property type="entry name" value="Polysaccharide lyase family 8-like, C-terminal"/>
    <property type="match status" value="1"/>
</dbReference>
<feature type="active site" evidence="6">
    <location>
        <position position="277"/>
    </location>
</feature>
<keyword evidence="5 12" id="KW-0456">Lyase</keyword>
<dbReference type="RefSeq" id="WP_212531426.1">
    <property type="nucleotide sequence ID" value="NZ_JAGSOG010000172.1"/>
</dbReference>
<evidence type="ECO:0000259" key="10">
    <source>
        <dbReference type="Pfam" id="PF08124"/>
    </source>
</evidence>
<dbReference type="PROSITE" id="PS51318">
    <property type="entry name" value="TAT"/>
    <property type="match status" value="1"/>
</dbReference>